<reference evidence="1 2" key="1">
    <citation type="submission" date="2015-02" db="EMBL/GenBank/DDBJ databases">
        <title>Genome sequene of Rhodovulum sulfidophilum DSM 2351.</title>
        <authorList>
            <person name="Nagao N."/>
        </authorList>
    </citation>
    <scope>NUCLEOTIDE SEQUENCE [LARGE SCALE GENOMIC DNA]</scope>
    <source>
        <strain evidence="1 2">DSM 2351</strain>
    </source>
</reference>
<name>A0A0D6B2R8_RHOSU</name>
<organism evidence="1 2">
    <name type="scientific">Rhodovulum sulfidophilum</name>
    <name type="common">Rhodobacter sulfidophilus</name>
    <dbReference type="NCBI Taxonomy" id="35806"/>
    <lineage>
        <taxon>Bacteria</taxon>
        <taxon>Pseudomonadati</taxon>
        <taxon>Pseudomonadota</taxon>
        <taxon>Alphaproteobacteria</taxon>
        <taxon>Rhodobacterales</taxon>
        <taxon>Paracoccaceae</taxon>
        <taxon>Rhodovulum</taxon>
    </lineage>
</organism>
<protein>
    <recommendedName>
        <fullName evidence="3">PhoP regulatory network protein YrbL</fullName>
    </recommendedName>
</protein>
<gene>
    <name evidence="1" type="ORF">NHU_01995</name>
</gene>
<dbReference type="InterPro" id="IPR019647">
    <property type="entry name" value="PhoP_reg_network_YrbL"/>
</dbReference>
<dbReference type="eggNOG" id="ENOG503359J">
    <property type="taxonomic scope" value="Bacteria"/>
</dbReference>
<evidence type="ECO:0000313" key="2">
    <source>
        <dbReference type="Proteomes" id="UP000064912"/>
    </source>
</evidence>
<dbReference type="Pfam" id="PF10707">
    <property type="entry name" value="YrbL-PhoP_reg"/>
    <property type="match status" value="1"/>
</dbReference>
<evidence type="ECO:0008006" key="3">
    <source>
        <dbReference type="Google" id="ProtNLM"/>
    </source>
</evidence>
<sequence>MNKTALTAASEDIITLDPKDSIAEGGERWVFRHPDYSHILIKMLKRRKTEMFNRWWTFGHLSQRFLPASRYRSTAKQYDEYRRLVMENLFDPGFELPVAHLYGFVKTSLGYGCLTERITDETGRTAPNLQQRIEAGTFTEADRKGLNRFVARLYDISICAADMGPANFVHGYRGASRPGSNRVPQWVLVDGFGDRYAITARTYSRRIRLRGMDSRFRKGKKVRGLRWCPEARQFEFEDDDRPAT</sequence>
<dbReference type="Proteomes" id="UP000064912">
    <property type="component" value="Chromosome"/>
</dbReference>
<dbReference type="PATRIC" id="fig|35806.4.peg.2055"/>
<accession>A0A0D6B2R8</accession>
<proteinExistence type="predicted"/>
<dbReference type="KEGG" id="rsu:NHU_01995"/>
<dbReference type="AlphaFoldDB" id="A0A0D6B2R8"/>
<evidence type="ECO:0000313" key="1">
    <source>
        <dbReference type="EMBL" id="BAQ69150.1"/>
    </source>
</evidence>
<dbReference type="EMBL" id="AP014800">
    <property type="protein sequence ID" value="BAQ69150.1"/>
    <property type="molecule type" value="Genomic_DNA"/>
</dbReference>